<dbReference type="InterPro" id="IPR042419">
    <property type="entry name" value="LRC31"/>
</dbReference>
<dbReference type="PANTHER" id="PTHR24109:SF3">
    <property type="entry name" value="LEUCINE-RICH REPEAT-CONTAINING PROTEIN 31"/>
    <property type="match status" value="1"/>
</dbReference>
<dbReference type="SUPFAM" id="SSF52047">
    <property type="entry name" value="RNI-like"/>
    <property type="match status" value="2"/>
</dbReference>
<keyword evidence="2" id="KW-1185">Reference proteome</keyword>
<dbReference type="OrthoDB" id="120976at2759"/>
<dbReference type="Gene3D" id="3.80.10.10">
    <property type="entry name" value="Ribonuclease Inhibitor"/>
    <property type="match status" value="2"/>
</dbReference>
<sequence length="569" mass="66346">MKVTSQYLFKSLLSSAKTLKILRINDCKLKVDGSNRLKKLLEKCQSLCVFTLNNNNSIKEERMMEIFQSLQSLYSNTISTLDFSGCNLSIDCVKGFWQLFKSLTNPQSIILSGNGNVGNNLHIFFEDIQPNQYKLQYLNISKCSMRNYFIADNVTQYKKFQIFLMEKFCLNDLNFMNTFYTIHFENCSDLNKFSHNANLFTSFTRLYDENDSDFLQKLILSSSTIQSLKFNSCNIDERYGNSLADVLEKCPNLREIDIGNNKNIGNSLGKIFQSLETSSHNLKILNLYNCPIITIEELSKLSELLANCHFLEDISLTFHLMENENEELIEEDQKLLSMIFEHLKSCSENLTIFHLSGSISQLQIDAIASFLMECKHLKTLTLEVEKEIKFMIENKIVEKVSTKNFYDLKFLPWIHKANTNMFSSVKTEKPEFNMDPNLNKNRTCRKLVELVRKRHLKYLNSLKYLPNIANCEDIVRNVDCKKFFDKLYMQMNLFQMKPYDKRQKDVEYLTSNFKYTLDNCIVGSAQIGKTQLLNRLLYLWVNKKILQNYLLLRLSHDEPLIPSSSLSLI</sequence>
<protein>
    <submittedName>
        <fullName evidence="1">Uncharacterized protein</fullName>
    </submittedName>
</protein>
<comment type="caution">
    <text evidence="1">The sequence shown here is derived from an EMBL/GenBank/DDBJ whole genome shotgun (WGS) entry which is preliminary data.</text>
</comment>
<dbReference type="Proteomes" id="UP000549394">
    <property type="component" value="Unassembled WGS sequence"/>
</dbReference>
<organism evidence="1 2">
    <name type="scientific">Dimorphilus gyrociliatus</name>
    <dbReference type="NCBI Taxonomy" id="2664684"/>
    <lineage>
        <taxon>Eukaryota</taxon>
        <taxon>Metazoa</taxon>
        <taxon>Spiralia</taxon>
        <taxon>Lophotrochozoa</taxon>
        <taxon>Annelida</taxon>
        <taxon>Polychaeta</taxon>
        <taxon>Polychaeta incertae sedis</taxon>
        <taxon>Dinophilidae</taxon>
        <taxon>Dimorphilus</taxon>
    </lineage>
</organism>
<name>A0A7I8WDK4_9ANNE</name>
<evidence type="ECO:0000313" key="2">
    <source>
        <dbReference type="Proteomes" id="UP000549394"/>
    </source>
</evidence>
<proteinExistence type="predicted"/>
<gene>
    <name evidence="1" type="ORF">DGYR_LOCUS13506</name>
</gene>
<dbReference type="EMBL" id="CAJFCJ010000036">
    <property type="protein sequence ID" value="CAD5126254.1"/>
    <property type="molecule type" value="Genomic_DNA"/>
</dbReference>
<dbReference type="AlphaFoldDB" id="A0A7I8WDK4"/>
<dbReference type="InterPro" id="IPR032675">
    <property type="entry name" value="LRR_dom_sf"/>
</dbReference>
<dbReference type="PANTHER" id="PTHR24109">
    <property type="entry name" value="LEUCINE-RICH REPEAT-CONTAINING PROTEIN 31"/>
    <property type="match status" value="1"/>
</dbReference>
<accession>A0A7I8WDK4</accession>
<evidence type="ECO:0000313" key="1">
    <source>
        <dbReference type="EMBL" id="CAD5126254.1"/>
    </source>
</evidence>
<dbReference type="PROSITE" id="PS51450">
    <property type="entry name" value="LRR"/>
    <property type="match status" value="1"/>
</dbReference>
<reference evidence="1 2" key="1">
    <citation type="submission" date="2020-08" db="EMBL/GenBank/DDBJ databases">
        <authorList>
            <person name="Hejnol A."/>
        </authorList>
    </citation>
    <scope>NUCLEOTIDE SEQUENCE [LARGE SCALE GENOMIC DNA]</scope>
</reference>
<dbReference type="InterPro" id="IPR001611">
    <property type="entry name" value="Leu-rich_rpt"/>
</dbReference>